<evidence type="ECO:0000259" key="4">
    <source>
        <dbReference type="Pfam" id="PF00291"/>
    </source>
</evidence>
<evidence type="ECO:0000256" key="1">
    <source>
        <dbReference type="ARBA" id="ARBA00001933"/>
    </source>
</evidence>
<dbReference type="InterPro" id="IPR036052">
    <property type="entry name" value="TrpB-like_PALP_sf"/>
</dbReference>
<dbReference type="EMBL" id="JAVDZE010000001">
    <property type="protein sequence ID" value="MDV3103176.1"/>
    <property type="molecule type" value="Genomic_DNA"/>
</dbReference>
<dbReference type="NCBIfam" id="NF006205">
    <property type="entry name" value="PRK08329.1"/>
    <property type="match status" value="1"/>
</dbReference>
<organism evidence="5 6">
    <name type="scientific">Thermococcus waiotapuensis</name>
    <dbReference type="NCBI Taxonomy" id="90909"/>
    <lineage>
        <taxon>Archaea</taxon>
        <taxon>Methanobacteriati</taxon>
        <taxon>Methanobacteriota</taxon>
        <taxon>Thermococci</taxon>
        <taxon>Thermococcales</taxon>
        <taxon>Thermococcaceae</taxon>
        <taxon>Thermococcus</taxon>
    </lineage>
</organism>
<comment type="cofactor">
    <cofactor evidence="1">
        <name>pyridoxal 5'-phosphate</name>
        <dbReference type="ChEBI" id="CHEBI:597326"/>
    </cofactor>
</comment>
<dbReference type="RefSeq" id="WP_315339616.1">
    <property type="nucleotide sequence ID" value="NZ_JAVDZE010000001.1"/>
</dbReference>
<evidence type="ECO:0000256" key="2">
    <source>
        <dbReference type="ARBA" id="ARBA00022898"/>
    </source>
</evidence>
<dbReference type="InterPro" id="IPR050147">
    <property type="entry name" value="Ser/Thr_Dehydratase"/>
</dbReference>
<dbReference type="AlphaFoldDB" id="A0AAE4T2X5"/>
<keyword evidence="6" id="KW-1185">Reference proteome</keyword>
<sequence>MLRCTRCGRTYPETFRMGCDCGGTLLVERDYYDFSGSLLPYLDIRRYLSFLPIGGNYLPPAIPAITPTASVQIGSVFALFKLDYLQPSGSFKDRGTWVTVAKLMEEGISEVVLDSSGNAALSMALYSPPAGIKAHVFVSYDTLPEKLSLLQRLGAIVHFVEGDRMAVHERAKEFAEREGLTYVSHWLNPYFIEGTKTAAFEVYEQVGVLDYVLVPTGSGTLFLGLWKGFKELEMMDEIAELPVFVAVQAAGYESLCNRSPVKNSLADGIAIPRPPRLGEMKRALKETNGLCVSVDETETRRALGWLKGAGFLVEPTSAVVLAAMWKLVETGEIAEGSRVLLPLTGSGLKLTEGI</sequence>
<evidence type="ECO:0000256" key="3">
    <source>
        <dbReference type="ARBA" id="ARBA00023239"/>
    </source>
</evidence>
<dbReference type="PANTHER" id="PTHR48078">
    <property type="entry name" value="THREONINE DEHYDRATASE, MITOCHONDRIAL-RELATED"/>
    <property type="match status" value="1"/>
</dbReference>
<protein>
    <submittedName>
        <fullName evidence="5">Pyridoxal-phosphate dependent enzyme</fullName>
    </submittedName>
</protein>
<dbReference type="GO" id="GO:0003941">
    <property type="term" value="F:L-serine ammonia-lyase activity"/>
    <property type="evidence" value="ECO:0007669"/>
    <property type="project" value="TreeGrafter"/>
</dbReference>
<dbReference type="Gene3D" id="3.40.50.1100">
    <property type="match status" value="2"/>
</dbReference>
<dbReference type="GO" id="GO:0006565">
    <property type="term" value="P:L-serine catabolic process"/>
    <property type="evidence" value="ECO:0007669"/>
    <property type="project" value="TreeGrafter"/>
</dbReference>
<dbReference type="GO" id="GO:0009097">
    <property type="term" value="P:isoleucine biosynthetic process"/>
    <property type="evidence" value="ECO:0007669"/>
    <property type="project" value="TreeGrafter"/>
</dbReference>
<dbReference type="PANTHER" id="PTHR48078:SF6">
    <property type="entry name" value="L-THREONINE DEHYDRATASE CATABOLIC TDCB"/>
    <property type="match status" value="1"/>
</dbReference>
<keyword evidence="3" id="KW-0456">Lyase</keyword>
<dbReference type="InterPro" id="IPR001926">
    <property type="entry name" value="TrpB-like_PALP"/>
</dbReference>
<accession>A0AAE4T2X5</accession>
<proteinExistence type="predicted"/>
<feature type="domain" description="Tryptophan synthase beta chain-like PALP" evidence="4">
    <location>
        <begin position="72"/>
        <end position="345"/>
    </location>
</feature>
<name>A0AAE4T2X5_9EURY</name>
<dbReference type="Proteomes" id="UP001245683">
    <property type="component" value="Unassembled WGS sequence"/>
</dbReference>
<dbReference type="Pfam" id="PF00291">
    <property type="entry name" value="PALP"/>
    <property type="match status" value="1"/>
</dbReference>
<dbReference type="CDD" id="cd01563">
    <property type="entry name" value="Thr-synth_1"/>
    <property type="match status" value="1"/>
</dbReference>
<keyword evidence="2" id="KW-0663">Pyridoxal phosphate</keyword>
<evidence type="ECO:0000313" key="5">
    <source>
        <dbReference type="EMBL" id="MDV3103176.1"/>
    </source>
</evidence>
<reference evidence="5 6" key="1">
    <citation type="submission" date="2023-08" db="EMBL/GenBank/DDBJ databases">
        <title>Draft genome sequence of Thermococcus waiotapuensis WT1T, a thermophilic sulphur-dependent archaeon from order Thermococcales.</title>
        <authorList>
            <person name="Manners S.H."/>
            <person name="Carere C.R."/>
            <person name="Dhami M.K."/>
            <person name="Dobson R.C.J."/>
            <person name="Stott M.B."/>
        </authorList>
    </citation>
    <scope>NUCLEOTIDE SEQUENCE [LARGE SCALE GENOMIC DNA]</scope>
    <source>
        <strain evidence="5 6">WT1</strain>
    </source>
</reference>
<dbReference type="GO" id="GO:0004794">
    <property type="term" value="F:threonine deaminase activity"/>
    <property type="evidence" value="ECO:0007669"/>
    <property type="project" value="TreeGrafter"/>
</dbReference>
<gene>
    <name evidence="5" type="ORF">RBI02_01250</name>
</gene>
<dbReference type="GO" id="GO:0006567">
    <property type="term" value="P:L-threonine catabolic process"/>
    <property type="evidence" value="ECO:0007669"/>
    <property type="project" value="TreeGrafter"/>
</dbReference>
<evidence type="ECO:0000313" key="6">
    <source>
        <dbReference type="Proteomes" id="UP001245683"/>
    </source>
</evidence>
<dbReference type="SUPFAM" id="SSF53686">
    <property type="entry name" value="Tryptophan synthase beta subunit-like PLP-dependent enzymes"/>
    <property type="match status" value="1"/>
</dbReference>
<comment type="caution">
    <text evidence="5">The sequence shown here is derived from an EMBL/GenBank/DDBJ whole genome shotgun (WGS) entry which is preliminary data.</text>
</comment>